<keyword evidence="24" id="KW-1185">Reference proteome</keyword>
<dbReference type="InterPro" id="IPR045865">
    <property type="entry name" value="ACT-like_dom_sf"/>
</dbReference>
<keyword evidence="11" id="KW-0057">Aromatic amino acid biosynthesis</keyword>
<keyword evidence="12" id="KW-0584">Phenylalanine biosynthesis</keyword>
<dbReference type="GO" id="GO:0004106">
    <property type="term" value="F:chorismate mutase activity"/>
    <property type="evidence" value="ECO:0007669"/>
    <property type="project" value="UniProtKB-EC"/>
</dbReference>
<comment type="subcellular location">
    <subcellularLocation>
        <location evidence="3">Cytoplasm</location>
    </subcellularLocation>
</comment>
<dbReference type="Gene3D" id="1.20.59.10">
    <property type="entry name" value="Chorismate mutase"/>
    <property type="match status" value="1"/>
</dbReference>
<evidence type="ECO:0000256" key="9">
    <source>
        <dbReference type="ARBA" id="ARBA00022490"/>
    </source>
</evidence>
<comment type="caution">
    <text evidence="23">The sequence shown here is derived from an EMBL/GenBank/DDBJ whole genome shotgun (WGS) entry which is preliminary data.</text>
</comment>
<evidence type="ECO:0000256" key="15">
    <source>
        <dbReference type="ARBA" id="ARBA00023268"/>
    </source>
</evidence>
<evidence type="ECO:0000256" key="14">
    <source>
        <dbReference type="ARBA" id="ARBA00023239"/>
    </source>
</evidence>
<dbReference type="InterPro" id="IPR036263">
    <property type="entry name" value="Chorismate_II_sf"/>
</dbReference>
<evidence type="ECO:0000256" key="2">
    <source>
        <dbReference type="ARBA" id="ARBA00002364"/>
    </source>
</evidence>
<dbReference type="PROSITE" id="PS00857">
    <property type="entry name" value="PREPHENATE_DEHYDR_1"/>
    <property type="match status" value="1"/>
</dbReference>
<evidence type="ECO:0000256" key="1">
    <source>
        <dbReference type="ARBA" id="ARBA00000824"/>
    </source>
</evidence>
<evidence type="ECO:0000256" key="18">
    <source>
        <dbReference type="ARBA" id="ARBA00047848"/>
    </source>
</evidence>
<dbReference type="EC" id="4.2.1.51" evidence="6"/>
<feature type="domain" description="Chorismate mutase" evidence="20">
    <location>
        <begin position="1"/>
        <end position="88"/>
    </location>
</feature>
<dbReference type="NCBIfam" id="NF008865">
    <property type="entry name" value="PRK11898.1"/>
    <property type="match status" value="1"/>
</dbReference>
<keyword evidence="9" id="KW-0963">Cytoplasm</keyword>
<comment type="pathway">
    <text evidence="4">Amino-acid biosynthesis; L-phenylalanine biosynthesis; phenylpyruvate from prephenate: step 1/1.</text>
</comment>
<feature type="domain" description="Prephenate dehydratase" evidence="21">
    <location>
        <begin position="111"/>
        <end position="288"/>
    </location>
</feature>
<evidence type="ECO:0000313" key="24">
    <source>
        <dbReference type="Proteomes" id="UP000460257"/>
    </source>
</evidence>
<dbReference type="Gene3D" id="3.40.190.10">
    <property type="entry name" value="Periplasmic binding protein-like II"/>
    <property type="match status" value="2"/>
</dbReference>
<dbReference type="PANTHER" id="PTHR21022">
    <property type="entry name" value="PREPHENATE DEHYDRATASE P PROTEIN"/>
    <property type="match status" value="1"/>
</dbReference>
<evidence type="ECO:0000256" key="13">
    <source>
        <dbReference type="ARBA" id="ARBA00023235"/>
    </source>
</evidence>
<evidence type="ECO:0000256" key="4">
    <source>
        <dbReference type="ARBA" id="ARBA00004741"/>
    </source>
</evidence>
<dbReference type="SUPFAM" id="SSF53850">
    <property type="entry name" value="Periplasmic binding protein-like II"/>
    <property type="match status" value="1"/>
</dbReference>
<dbReference type="PROSITE" id="PS51168">
    <property type="entry name" value="CHORISMATE_MUT_2"/>
    <property type="match status" value="1"/>
</dbReference>
<comment type="pathway">
    <text evidence="5">Metabolic intermediate biosynthesis; prephenate biosynthesis; prephenate from chorismate: step 1/1.</text>
</comment>
<dbReference type="InterPro" id="IPR001086">
    <property type="entry name" value="Preph_deHydtase"/>
</dbReference>
<dbReference type="GO" id="GO:0009094">
    <property type="term" value="P:L-phenylalanine biosynthetic process"/>
    <property type="evidence" value="ECO:0007669"/>
    <property type="project" value="UniProtKB-UniPathway"/>
</dbReference>
<dbReference type="Gene3D" id="3.30.70.260">
    <property type="match status" value="1"/>
</dbReference>
<evidence type="ECO:0000256" key="11">
    <source>
        <dbReference type="ARBA" id="ARBA00023141"/>
    </source>
</evidence>
<keyword evidence="15" id="KW-0511">Multifunctional enzyme</keyword>
<evidence type="ECO:0000256" key="7">
    <source>
        <dbReference type="ARBA" id="ARBA00014401"/>
    </source>
</evidence>
<dbReference type="Pfam" id="PF00800">
    <property type="entry name" value="PDT"/>
    <property type="match status" value="1"/>
</dbReference>
<comment type="function">
    <text evidence="2">Catalyzes the Claisen rearrangement of chorismate to prephenate and the decarboxylation/dehydration of prephenate to phenylpyruvate.</text>
</comment>
<name>A0A6N7J0T6_9FIRM</name>
<evidence type="ECO:0000313" key="23">
    <source>
        <dbReference type="EMBL" id="MQN01645.1"/>
    </source>
</evidence>
<proteinExistence type="predicted"/>
<gene>
    <name evidence="23" type="primary">pheA</name>
    <name evidence="23" type="ORF">FRC54_06955</name>
</gene>
<organism evidence="23 24">
    <name type="scientific">Candidatus Weimeria bifida</name>
    <dbReference type="NCBI Taxonomy" id="2599074"/>
    <lineage>
        <taxon>Bacteria</taxon>
        <taxon>Bacillati</taxon>
        <taxon>Bacillota</taxon>
        <taxon>Clostridia</taxon>
        <taxon>Lachnospirales</taxon>
        <taxon>Lachnospiraceae</taxon>
        <taxon>Candidatus Weimeria</taxon>
    </lineage>
</organism>
<dbReference type="InterPro" id="IPR018528">
    <property type="entry name" value="Preph_deHydtase_CS"/>
</dbReference>
<dbReference type="UniPathway" id="UPA00121">
    <property type="reaction ID" value="UER00345"/>
</dbReference>
<dbReference type="GO" id="GO:0046417">
    <property type="term" value="P:chorismate metabolic process"/>
    <property type="evidence" value="ECO:0007669"/>
    <property type="project" value="InterPro"/>
</dbReference>
<evidence type="ECO:0000256" key="12">
    <source>
        <dbReference type="ARBA" id="ARBA00023222"/>
    </source>
</evidence>
<dbReference type="AlphaFoldDB" id="A0A6N7J0T6"/>
<dbReference type="PROSITE" id="PS00858">
    <property type="entry name" value="PREPHENATE_DEHYDR_2"/>
    <property type="match status" value="1"/>
</dbReference>
<dbReference type="PROSITE" id="PS51671">
    <property type="entry name" value="ACT"/>
    <property type="match status" value="1"/>
</dbReference>
<evidence type="ECO:0000256" key="16">
    <source>
        <dbReference type="ARBA" id="ARBA00031175"/>
    </source>
</evidence>
<dbReference type="PIRSF" id="PIRSF001500">
    <property type="entry name" value="Chor_mut_pdt_Ppr"/>
    <property type="match status" value="1"/>
</dbReference>
<dbReference type="GO" id="GO:0005737">
    <property type="term" value="C:cytoplasm"/>
    <property type="evidence" value="ECO:0007669"/>
    <property type="project" value="UniProtKB-SubCell"/>
</dbReference>
<dbReference type="Proteomes" id="UP000460257">
    <property type="component" value="Unassembled WGS sequence"/>
</dbReference>
<evidence type="ECO:0000259" key="22">
    <source>
        <dbReference type="PROSITE" id="PS51671"/>
    </source>
</evidence>
<evidence type="ECO:0000256" key="17">
    <source>
        <dbReference type="ARBA" id="ARBA00031520"/>
    </source>
</evidence>
<keyword evidence="10" id="KW-0028">Amino-acid biosynthesis</keyword>
<dbReference type="InterPro" id="IPR008242">
    <property type="entry name" value="Chor_mutase/pphenate_deHydtase"/>
</dbReference>
<dbReference type="CDD" id="cd13631">
    <property type="entry name" value="PBP2_Ct-PDT_like"/>
    <property type="match status" value="1"/>
</dbReference>
<evidence type="ECO:0000256" key="3">
    <source>
        <dbReference type="ARBA" id="ARBA00004496"/>
    </source>
</evidence>
<dbReference type="SMART" id="SM00830">
    <property type="entry name" value="CM_2"/>
    <property type="match status" value="1"/>
</dbReference>
<reference evidence="23" key="1">
    <citation type="journal article" date="2020" name="Appl. Environ. Microbiol.">
        <title>Medium-Chain Fatty Acid Synthesis by 'Candidatus Weimeria bifida' gen. nov., sp. nov., and 'Candidatus Pseudoramibacter fermentans' sp. nov.</title>
        <authorList>
            <person name="Scarborough M.J."/>
            <person name="Myers K.S."/>
            <person name="Donohue T.J."/>
            <person name="Noguera D.R."/>
        </authorList>
    </citation>
    <scope>NUCLEOTIDE SEQUENCE</scope>
    <source>
        <strain evidence="23">LCO1.1</strain>
    </source>
</reference>
<dbReference type="InterPro" id="IPR002912">
    <property type="entry name" value="ACT_dom"/>
</dbReference>
<evidence type="ECO:0000259" key="21">
    <source>
        <dbReference type="PROSITE" id="PS51171"/>
    </source>
</evidence>
<dbReference type="SUPFAM" id="SSF48600">
    <property type="entry name" value="Chorismate mutase II"/>
    <property type="match status" value="1"/>
</dbReference>
<dbReference type="PROSITE" id="PS51171">
    <property type="entry name" value="PREPHENATE_DEHYDR_3"/>
    <property type="match status" value="1"/>
</dbReference>
<feature type="domain" description="ACT" evidence="22">
    <location>
        <begin position="300"/>
        <end position="376"/>
    </location>
</feature>
<dbReference type="InterPro" id="IPR002701">
    <property type="entry name" value="CM_II_prokaryot"/>
</dbReference>
<evidence type="ECO:0000256" key="8">
    <source>
        <dbReference type="ARBA" id="ARBA00021872"/>
    </source>
</evidence>
<dbReference type="SUPFAM" id="SSF55021">
    <property type="entry name" value="ACT-like"/>
    <property type="match status" value="1"/>
</dbReference>
<dbReference type="InterPro" id="IPR036979">
    <property type="entry name" value="CM_dom_sf"/>
</dbReference>
<comment type="catalytic activity">
    <reaction evidence="18">
        <text>prephenate + H(+) = 3-phenylpyruvate + CO2 + H2O</text>
        <dbReference type="Rhea" id="RHEA:21648"/>
        <dbReference type="ChEBI" id="CHEBI:15377"/>
        <dbReference type="ChEBI" id="CHEBI:15378"/>
        <dbReference type="ChEBI" id="CHEBI:16526"/>
        <dbReference type="ChEBI" id="CHEBI:18005"/>
        <dbReference type="ChEBI" id="CHEBI:29934"/>
        <dbReference type="EC" id="4.2.1.51"/>
    </reaction>
</comment>
<evidence type="ECO:0000256" key="6">
    <source>
        <dbReference type="ARBA" id="ARBA00013147"/>
    </source>
</evidence>
<protein>
    <recommendedName>
        <fullName evidence="7">Bifunctional chorismate mutase/prephenate dehydratase</fullName>
        <ecNumber evidence="6">4.2.1.51</ecNumber>
    </recommendedName>
    <alternativeName>
        <fullName evidence="17">Chorismate mutase-prephenate dehydratase</fullName>
    </alternativeName>
    <alternativeName>
        <fullName evidence="8">Prephenate dehydratase</fullName>
    </alternativeName>
    <alternativeName>
        <fullName evidence="16">p-protein</fullName>
    </alternativeName>
</protein>
<dbReference type="GO" id="GO:0004664">
    <property type="term" value="F:prephenate dehydratase activity"/>
    <property type="evidence" value="ECO:0007669"/>
    <property type="project" value="UniProtKB-EC"/>
</dbReference>
<dbReference type="UniPathway" id="UPA00120">
    <property type="reaction ID" value="UER00203"/>
</dbReference>
<comment type="catalytic activity">
    <reaction evidence="1">
        <text>chorismate = prephenate</text>
        <dbReference type="Rhea" id="RHEA:13897"/>
        <dbReference type="ChEBI" id="CHEBI:29748"/>
        <dbReference type="ChEBI" id="CHEBI:29934"/>
        <dbReference type="EC" id="5.4.99.5"/>
    </reaction>
</comment>
<dbReference type="PANTHER" id="PTHR21022:SF19">
    <property type="entry name" value="PREPHENATE DEHYDRATASE-RELATED"/>
    <property type="match status" value="1"/>
</dbReference>
<evidence type="ECO:0000256" key="10">
    <source>
        <dbReference type="ARBA" id="ARBA00022605"/>
    </source>
</evidence>
<evidence type="ECO:0000259" key="20">
    <source>
        <dbReference type="PROSITE" id="PS51168"/>
    </source>
</evidence>
<keyword evidence="13" id="KW-0413">Isomerase</keyword>
<dbReference type="CDD" id="cd04905">
    <property type="entry name" value="ACT_CM-PDT"/>
    <property type="match status" value="1"/>
</dbReference>
<sequence length="376" mass="42279">MEDLTKIREDIDGVDEQLLNLFKKRLRLACEVADYKIAHHRPVLDKGREEAKLSHLTEGVKDEFLELGIREFFSLIMSISRKKQYQMLAENGIGEDSGFTCVNSFNLTNAKVVYQGVEGAYSQAATNDVFGKDVDSFHVATWREAMDALRENRADFAVLPIENSTAGTVSQNLDLLNEYDCAIIGEKVIKIDHALLSTKDATIDTIKRVYSHPQALMQCADYLRQHEQFTSVSTTNTAVAAKKVKDDNDPSEAAIAGSINADLYGLKVIDSAIQDVKDNETRFLIVSAKKIFRRDAKNISICFTLPNEEGSLYQILTHFAFNGLNMSRIESRPLKGRPWEYRFFVDFEGNLLDEGVVNALLGLRCETNDLKILGNY</sequence>
<feature type="site" description="Essential for prephenate dehydratase activity" evidence="19">
    <location>
        <position position="281"/>
    </location>
</feature>
<accession>A0A6N7J0T6</accession>
<dbReference type="EMBL" id="VOGC01000006">
    <property type="protein sequence ID" value="MQN01645.1"/>
    <property type="molecule type" value="Genomic_DNA"/>
</dbReference>
<evidence type="ECO:0000256" key="19">
    <source>
        <dbReference type="PIRSR" id="PIRSR001500-2"/>
    </source>
</evidence>
<dbReference type="Pfam" id="PF01817">
    <property type="entry name" value="CM_2"/>
    <property type="match status" value="1"/>
</dbReference>
<evidence type="ECO:0000256" key="5">
    <source>
        <dbReference type="ARBA" id="ARBA00004817"/>
    </source>
</evidence>
<keyword evidence="14 23" id="KW-0456">Lyase</keyword>